<dbReference type="SUPFAM" id="SSF49785">
    <property type="entry name" value="Galactose-binding domain-like"/>
    <property type="match status" value="1"/>
</dbReference>
<dbReference type="InterPro" id="IPR022409">
    <property type="entry name" value="PKD/Chitinase_dom"/>
</dbReference>
<dbReference type="SMART" id="SM00089">
    <property type="entry name" value="PKD"/>
    <property type="match status" value="2"/>
</dbReference>
<feature type="domain" description="PKD/Chitinase" evidence="1">
    <location>
        <begin position="122"/>
        <end position="205"/>
    </location>
</feature>
<organism evidence="2 3">
    <name type="scientific">Flavihumibacter fluminis</name>
    <dbReference type="NCBI Taxonomy" id="2909236"/>
    <lineage>
        <taxon>Bacteria</taxon>
        <taxon>Pseudomonadati</taxon>
        <taxon>Bacteroidota</taxon>
        <taxon>Chitinophagia</taxon>
        <taxon>Chitinophagales</taxon>
        <taxon>Chitinophagaceae</taxon>
        <taxon>Flavihumibacter</taxon>
    </lineage>
</organism>
<proteinExistence type="predicted"/>
<comment type="caution">
    <text evidence="2">The sequence shown here is derived from an EMBL/GenBank/DDBJ whole genome shotgun (WGS) entry which is preliminary data.</text>
</comment>
<evidence type="ECO:0000313" key="2">
    <source>
        <dbReference type="EMBL" id="MCF1715187.1"/>
    </source>
</evidence>
<name>A0ABS9BHX0_9BACT</name>
<dbReference type="Gene3D" id="2.60.120.260">
    <property type="entry name" value="Galactose-binding domain-like"/>
    <property type="match status" value="3"/>
</dbReference>
<keyword evidence="3" id="KW-1185">Reference proteome</keyword>
<dbReference type="InterPro" id="IPR035986">
    <property type="entry name" value="PKD_dom_sf"/>
</dbReference>
<gene>
    <name evidence="2" type="ORF">L0U88_11175</name>
</gene>
<sequence>MKRILILGLSLGLLWSGCKKESFDDIAFAEGAAAPDKLSAMFDITQDNTGKVSIYPNGEGMAYYLVHFGDGTQQPQRVSPGRKVEHVYAEGNYNVRILGIGVNGLTTEVTQPLTVSFKAPENLDFTATIDPSNPFKVNVSASADYETVFRVYFGEEEDEEPVSLLEGGTASYTYAQTGTYTIRVVALSGGQASTELSKEITIVNPLLLPLDFENSTLNYEWINFGGGVVTLIDNPHVNPGNPSTKVGQMIKYAPEPWGGSVITLSQPIDFSANKIFRMKVYSPRAGATVLLKVENISDGGIFYELQQPVTKANEWEDLVFDFSAINTSNSYQKVVLIFDLGTPGDGSANFTFLFDDIRLVNSLPPTAAPISLPVTFDLDNVDYTVTDFGGNSSEDAIDPTNASNNVKKTTKGNGAEVWAGTTIGTPTGFPQKIPFTATATKMSVRVYSPAAGIPVLLKVEDHTDGGIFVEKLATTTVANAWETLEFDFNTGTPALNLSRNYDKVSIFFDFGTNGNGKVFYWDDVQMVGAGGGNDVLALPLSFESSTLTYDFVNFDGGQVTIIDNPVSGGTNTSSKVARMVKNPGQPWGGSFISLAAPIDFSVKKTFTMKVYSPRVGAKVLLKVENQNDGGIAFEKELSTTKAGEWETLSFDYSAINTANSYQKVVLIFDLGTPGDGSANFTWYFDDITLN</sequence>
<dbReference type="RefSeq" id="WP_234866142.1">
    <property type="nucleotide sequence ID" value="NZ_JAKEVY010000003.1"/>
</dbReference>
<feature type="domain" description="PKD/Chitinase" evidence="1">
    <location>
        <begin position="31"/>
        <end position="118"/>
    </location>
</feature>
<reference evidence="2 3" key="1">
    <citation type="submission" date="2022-01" db="EMBL/GenBank/DDBJ databases">
        <title>Flavihumibacter sp. nov., isolated from sediment of a river.</title>
        <authorList>
            <person name="Liu H."/>
        </authorList>
    </citation>
    <scope>NUCLEOTIDE SEQUENCE [LARGE SCALE GENOMIC DNA]</scope>
    <source>
        <strain evidence="2 3">RY-1</strain>
    </source>
</reference>
<dbReference type="PROSITE" id="PS51257">
    <property type="entry name" value="PROKAR_LIPOPROTEIN"/>
    <property type="match status" value="1"/>
</dbReference>
<evidence type="ECO:0000313" key="3">
    <source>
        <dbReference type="Proteomes" id="UP001200145"/>
    </source>
</evidence>
<evidence type="ECO:0000259" key="1">
    <source>
        <dbReference type="SMART" id="SM00089"/>
    </source>
</evidence>
<dbReference type="Proteomes" id="UP001200145">
    <property type="component" value="Unassembled WGS sequence"/>
</dbReference>
<dbReference type="SUPFAM" id="SSF49299">
    <property type="entry name" value="PKD domain"/>
    <property type="match status" value="1"/>
</dbReference>
<dbReference type="EMBL" id="JAKEVY010000003">
    <property type="protein sequence ID" value="MCF1715187.1"/>
    <property type="molecule type" value="Genomic_DNA"/>
</dbReference>
<protein>
    <recommendedName>
        <fullName evidence="1">PKD/Chitinase domain-containing protein</fullName>
    </recommendedName>
</protein>
<dbReference type="InterPro" id="IPR008979">
    <property type="entry name" value="Galactose-bd-like_sf"/>
</dbReference>
<accession>A0ABS9BHX0</accession>